<accession>A0A834HQU7</accession>
<dbReference type="AlphaFoldDB" id="A0A834HQU7"/>
<keyword evidence="4" id="KW-1185">Reference proteome</keyword>
<feature type="region of interest" description="Disordered" evidence="2">
    <location>
        <begin position="385"/>
        <end position="415"/>
    </location>
</feature>
<feature type="compositionally biased region" description="Basic residues" evidence="2">
    <location>
        <begin position="1"/>
        <end position="10"/>
    </location>
</feature>
<sequence>MRFSKNKSKSTPKGEEENERSLKMELELIGLKAKNADLIKAHTKLVQENADLRNQIYFLQAELVKAETKYNNLETYMMSLQEDMKKCTPNLINILNLFLDINSKPPLKNFQHSSIASFRSPPTKSITQSVQPHTVNGTVLNLNPTITLTRLNTSNQNTIESFNNSNVHLNNTPPTSNFINNSIDNPEDRETESIENDDNIYVSNRRGNPLSTDSLSESEDEITDVNQNSSDGQSVLNKLSIIPEESYYLEAKQQCRVSEVKICLSPLSRSDIENALNGSRNSTMANLDDTSLNINTNLDDENNRASKRLKADILFSPYTNSTRLECDGSFFDQSLSVQIKRLPTPSTSAMGDIDKKNCSKLEIFTDLPQNTIGISPISPISVASRKGSGLFKDQSPRSSRQNIRNRGLKSKSVLSDSDNYKSATVVLKRLENSLTDNKEDDLFDNHADDKFKRKLQKDNENKSKKEKIKSKYKSSKRKHKEELLEDKLHEIKKRLSMCMPETDLSTELPESRPKRAARPKDLKDASLKTKLRRLL</sequence>
<dbReference type="Proteomes" id="UP000625711">
    <property type="component" value="Unassembled WGS sequence"/>
</dbReference>
<name>A0A834HQU7_RHYFE</name>
<feature type="compositionally biased region" description="Basic and acidic residues" evidence="2">
    <location>
        <begin position="452"/>
        <end position="463"/>
    </location>
</feature>
<reference evidence="3" key="1">
    <citation type="submission" date="2020-08" db="EMBL/GenBank/DDBJ databases">
        <title>Genome sequencing and assembly of the red palm weevil Rhynchophorus ferrugineus.</title>
        <authorList>
            <person name="Dias G.B."/>
            <person name="Bergman C.M."/>
            <person name="Manee M."/>
        </authorList>
    </citation>
    <scope>NUCLEOTIDE SEQUENCE</scope>
    <source>
        <strain evidence="3">AA-2017</strain>
        <tissue evidence="3">Whole larva</tissue>
    </source>
</reference>
<feature type="region of interest" description="Disordered" evidence="2">
    <location>
        <begin position="452"/>
        <end position="535"/>
    </location>
</feature>
<feature type="compositionally biased region" description="Basic and acidic residues" evidence="2">
    <location>
        <begin position="509"/>
        <end position="527"/>
    </location>
</feature>
<feature type="region of interest" description="Disordered" evidence="2">
    <location>
        <begin position="164"/>
        <end position="230"/>
    </location>
</feature>
<evidence type="ECO:0000313" key="3">
    <source>
        <dbReference type="EMBL" id="KAF7265758.1"/>
    </source>
</evidence>
<evidence type="ECO:0000256" key="1">
    <source>
        <dbReference type="SAM" id="Coils"/>
    </source>
</evidence>
<feature type="compositionally biased region" description="Polar residues" evidence="2">
    <location>
        <begin position="164"/>
        <end position="184"/>
    </location>
</feature>
<dbReference type="EMBL" id="JAACXV010014584">
    <property type="protein sequence ID" value="KAF7265758.1"/>
    <property type="molecule type" value="Genomic_DNA"/>
</dbReference>
<protein>
    <submittedName>
        <fullName evidence="3">Uncharacterized protein</fullName>
    </submittedName>
</protein>
<gene>
    <name evidence="3" type="ORF">GWI33_020838</name>
</gene>
<feature type="compositionally biased region" description="Basic residues" evidence="2">
    <location>
        <begin position="464"/>
        <end position="479"/>
    </location>
</feature>
<feature type="region of interest" description="Disordered" evidence="2">
    <location>
        <begin position="1"/>
        <end position="20"/>
    </location>
</feature>
<keyword evidence="1" id="KW-0175">Coiled coil</keyword>
<evidence type="ECO:0000256" key="2">
    <source>
        <dbReference type="SAM" id="MobiDB-lite"/>
    </source>
</evidence>
<proteinExistence type="predicted"/>
<dbReference type="OrthoDB" id="6783515at2759"/>
<comment type="caution">
    <text evidence="3">The sequence shown here is derived from an EMBL/GenBank/DDBJ whole genome shotgun (WGS) entry which is preliminary data.</text>
</comment>
<feature type="compositionally biased region" description="Basic and acidic residues" evidence="2">
    <location>
        <begin position="480"/>
        <end position="489"/>
    </location>
</feature>
<organism evidence="3 4">
    <name type="scientific">Rhynchophorus ferrugineus</name>
    <name type="common">Red palm weevil</name>
    <name type="synonym">Curculio ferrugineus</name>
    <dbReference type="NCBI Taxonomy" id="354439"/>
    <lineage>
        <taxon>Eukaryota</taxon>
        <taxon>Metazoa</taxon>
        <taxon>Ecdysozoa</taxon>
        <taxon>Arthropoda</taxon>
        <taxon>Hexapoda</taxon>
        <taxon>Insecta</taxon>
        <taxon>Pterygota</taxon>
        <taxon>Neoptera</taxon>
        <taxon>Endopterygota</taxon>
        <taxon>Coleoptera</taxon>
        <taxon>Polyphaga</taxon>
        <taxon>Cucujiformia</taxon>
        <taxon>Curculionidae</taxon>
        <taxon>Dryophthorinae</taxon>
        <taxon>Rhynchophorus</taxon>
    </lineage>
</organism>
<feature type="coiled-coil region" evidence="1">
    <location>
        <begin position="35"/>
        <end position="83"/>
    </location>
</feature>
<evidence type="ECO:0000313" key="4">
    <source>
        <dbReference type="Proteomes" id="UP000625711"/>
    </source>
</evidence>